<keyword evidence="8" id="KW-0456">Lyase</keyword>
<organism evidence="13 14">
    <name type="scientific">Nesterenkonia rhizosphaerae</name>
    <dbReference type="NCBI Taxonomy" id="1348272"/>
    <lineage>
        <taxon>Bacteria</taxon>
        <taxon>Bacillati</taxon>
        <taxon>Actinomycetota</taxon>
        <taxon>Actinomycetes</taxon>
        <taxon>Micrococcales</taxon>
        <taxon>Micrococcaceae</taxon>
        <taxon>Nesterenkonia</taxon>
    </lineage>
</organism>
<dbReference type="InterPro" id="IPR050136">
    <property type="entry name" value="FA_oxidation_alpha_subunit"/>
</dbReference>
<keyword evidence="6" id="KW-0520">NAD</keyword>
<dbReference type="InterPro" id="IPR006176">
    <property type="entry name" value="3-OHacyl-CoA_DH_NAD-bd"/>
</dbReference>
<dbReference type="Gene3D" id="1.10.1040.50">
    <property type="match status" value="1"/>
</dbReference>
<keyword evidence="7" id="KW-0443">Lipid metabolism</keyword>
<feature type="domain" description="3-hydroxyacyl-CoA dehydrogenase NAD binding" evidence="12">
    <location>
        <begin position="345"/>
        <end position="524"/>
    </location>
</feature>
<dbReference type="Gene3D" id="3.40.50.720">
    <property type="entry name" value="NAD(P)-binding Rossmann-like Domain"/>
    <property type="match status" value="1"/>
</dbReference>
<accession>A0ABP9G381</accession>
<comment type="similarity">
    <text evidence="2">In the central section; belongs to the 3-hydroxyacyl-CoA dehydrogenase family.</text>
</comment>
<dbReference type="Pfam" id="PF00725">
    <property type="entry name" value="3HCDH"/>
    <property type="match status" value="1"/>
</dbReference>
<dbReference type="PANTHER" id="PTHR43612">
    <property type="entry name" value="TRIFUNCTIONAL ENZYME SUBUNIT ALPHA"/>
    <property type="match status" value="1"/>
</dbReference>
<evidence type="ECO:0000256" key="5">
    <source>
        <dbReference type="ARBA" id="ARBA00023002"/>
    </source>
</evidence>
<dbReference type="InterPro" id="IPR006108">
    <property type="entry name" value="3HC_DH_C"/>
</dbReference>
<dbReference type="InterPro" id="IPR036291">
    <property type="entry name" value="NAD(P)-bd_dom_sf"/>
</dbReference>
<dbReference type="Gene3D" id="3.90.226.10">
    <property type="entry name" value="2-enoyl-CoA Hydratase, Chain A, domain 1"/>
    <property type="match status" value="1"/>
</dbReference>
<keyword evidence="4" id="KW-0442">Lipid degradation</keyword>
<evidence type="ECO:0000259" key="11">
    <source>
        <dbReference type="Pfam" id="PF00725"/>
    </source>
</evidence>
<evidence type="ECO:0000256" key="1">
    <source>
        <dbReference type="ARBA" id="ARBA00005005"/>
    </source>
</evidence>
<dbReference type="InterPro" id="IPR008927">
    <property type="entry name" value="6-PGluconate_DH-like_C_sf"/>
</dbReference>
<gene>
    <name evidence="13" type="ORF">GCM10025790_26520</name>
</gene>
<evidence type="ECO:0000256" key="4">
    <source>
        <dbReference type="ARBA" id="ARBA00022963"/>
    </source>
</evidence>
<evidence type="ECO:0000256" key="2">
    <source>
        <dbReference type="ARBA" id="ARBA00007005"/>
    </source>
</evidence>
<name>A0ABP9G381_9MICC</name>
<dbReference type="InterPro" id="IPR001753">
    <property type="entry name" value="Enoyl-CoA_hydra/iso"/>
</dbReference>
<evidence type="ECO:0000256" key="7">
    <source>
        <dbReference type="ARBA" id="ARBA00023098"/>
    </source>
</evidence>
<sequence>MTSDFSRFTTLTESFTQETVTHSRVEDVALPHGAGTLTLIRLDNDHPKRPNTLGPGSLIEFGEAVAAQLPRAQAGEIAGLAVIGQPGVLAAGADIVSARQLTDPDQGRGLADLGHEAYNVLADFPVPTFAFISGTALGGGLEIALAAHYRTVSSDAKALGLPEIFLGLIPGWGGIYRVPQLIGPERAVEVIFKNPLNNNRSLKGREAYEIGLADALLDPDSFEQQSLDFAARIISGDAELTQRVTTHREHDAGEAAWQRAIETARSLVAAKTGDTAPGPLRALEVFEQVRHRSRDEDRKAEVEALGQLLVSDEFKNVVYAFMELVQKRAKQPAGVPGAAPREIRKVGVVGAGLMASQLALVFAQHLQVPVVLTDLDQDRVDKALDYVRDQTQKQLKKGRLSAEQATALADLVTGSTDKSVYADADFVIEAVFEEIGVKKQVFAELEEIISSDAVLATNTSSLSVTEMAADLQHPERVIGFHFFNPVAVMPLIEIARTSQTADEPIATAFALAAKLRKTPVLTKDATAFVVNRVLLRLMAEVQKTFDEGTDARTADEALKPLGLPMTPFDLLAMVGLPVAQHVTESLHSSFGERFYVSANLQALIDHGVTEIWSAEADGDKHIKDSTLALMSFGDDPKTTEEVRTTVLEALAEEIGLLLEEEVVASPKDVDLCMILGAGWPFHRGGITPYLDQQGISQRVNGKAFAD</sequence>
<dbReference type="Proteomes" id="UP001500368">
    <property type="component" value="Unassembled WGS sequence"/>
</dbReference>
<keyword evidence="9" id="KW-0511">Multifunctional enzyme</keyword>
<evidence type="ECO:0000259" key="12">
    <source>
        <dbReference type="Pfam" id="PF02737"/>
    </source>
</evidence>
<keyword evidence="14" id="KW-1185">Reference proteome</keyword>
<feature type="domain" description="3-hydroxyacyl-CoA dehydrogenase C-terminal" evidence="11">
    <location>
        <begin position="528"/>
        <end position="607"/>
    </location>
</feature>
<dbReference type="SUPFAM" id="SSF52096">
    <property type="entry name" value="ClpP/crotonase"/>
    <property type="match status" value="1"/>
</dbReference>
<comment type="caution">
    <text evidence="13">The sequence shown here is derived from an EMBL/GenBank/DDBJ whole genome shotgun (WGS) entry which is preliminary data.</text>
</comment>
<evidence type="ECO:0000256" key="10">
    <source>
        <dbReference type="ARBA" id="ARBA00049556"/>
    </source>
</evidence>
<evidence type="ECO:0000313" key="13">
    <source>
        <dbReference type="EMBL" id="GAA4927154.1"/>
    </source>
</evidence>
<dbReference type="PANTHER" id="PTHR43612:SF3">
    <property type="entry name" value="TRIFUNCTIONAL ENZYME SUBUNIT ALPHA, MITOCHONDRIAL"/>
    <property type="match status" value="1"/>
</dbReference>
<evidence type="ECO:0000256" key="9">
    <source>
        <dbReference type="ARBA" id="ARBA00023268"/>
    </source>
</evidence>
<dbReference type="SUPFAM" id="SSF48179">
    <property type="entry name" value="6-phosphogluconate dehydrogenase C-terminal domain-like"/>
    <property type="match status" value="2"/>
</dbReference>
<dbReference type="InterPro" id="IPR029045">
    <property type="entry name" value="ClpP/crotonase-like_dom_sf"/>
</dbReference>
<reference evidence="14" key="1">
    <citation type="journal article" date="2019" name="Int. J. Syst. Evol. Microbiol.">
        <title>The Global Catalogue of Microorganisms (GCM) 10K type strain sequencing project: providing services to taxonomists for standard genome sequencing and annotation.</title>
        <authorList>
            <consortium name="The Broad Institute Genomics Platform"/>
            <consortium name="The Broad Institute Genome Sequencing Center for Infectious Disease"/>
            <person name="Wu L."/>
            <person name="Ma J."/>
        </authorList>
    </citation>
    <scope>NUCLEOTIDE SEQUENCE [LARGE SCALE GENOMIC DNA]</scope>
    <source>
        <strain evidence="14">JCM 19129</strain>
    </source>
</reference>
<dbReference type="Pfam" id="PF02737">
    <property type="entry name" value="3HCDH_N"/>
    <property type="match status" value="1"/>
</dbReference>
<evidence type="ECO:0000256" key="6">
    <source>
        <dbReference type="ARBA" id="ARBA00023027"/>
    </source>
</evidence>
<dbReference type="RefSeq" id="WP_345478475.1">
    <property type="nucleotide sequence ID" value="NZ_BAABLW010000007.1"/>
</dbReference>
<keyword evidence="5" id="KW-0560">Oxidoreductase</keyword>
<proteinExistence type="inferred from homology"/>
<evidence type="ECO:0000256" key="8">
    <source>
        <dbReference type="ARBA" id="ARBA00023239"/>
    </source>
</evidence>
<evidence type="ECO:0000313" key="14">
    <source>
        <dbReference type="Proteomes" id="UP001500368"/>
    </source>
</evidence>
<protein>
    <submittedName>
        <fullName evidence="13">3-hydroxyacyl-CoA dehydrogenase NAD-binding domain-containing protein</fullName>
    </submittedName>
</protein>
<comment type="catalytic activity">
    <reaction evidence="10">
        <text>a (3S)-3-hydroxyacyl-CoA + NAD(+) = a 3-oxoacyl-CoA + NADH + H(+)</text>
        <dbReference type="Rhea" id="RHEA:22432"/>
        <dbReference type="ChEBI" id="CHEBI:15378"/>
        <dbReference type="ChEBI" id="CHEBI:57318"/>
        <dbReference type="ChEBI" id="CHEBI:57540"/>
        <dbReference type="ChEBI" id="CHEBI:57945"/>
        <dbReference type="ChEBI" id="CHEBI:90726"/>
        <dbReference type="EC" id="1.1.1.35"/>
    </reaction>
</comment>
<dbReference type="SUPFAM" id="SSF51735">
    <property type="entry name" value="NAD(P)-binding Rossmann-fold domains"/>
    <property type="match status" value="1"/>
</dbReference>
<dbReference type="CDD" id="cd06558">
    <property type="entry name" value="crotonase-like"/>
    <property type="match status" value="1"/>
</dbReference>
<dbReference type="EMBL" id="BAABLW010000007">
    <property type="protein sequence ID" value="GAA4927154.1"/>
    <property type="molecule type" value="Genomic_DNA"/>
</dbReference>
<comment type="pathway">
    <text evidence="1">Lipid metabolism; fatty acid beta-oxidation.</text>
</comment>
<keyword evidence="3" id="KW-0276">Fatty acid metabolism</keyword>
<dbReference type="Pfam" id="PF00378">
    <property type="entry name" value="ECH_1"/>
    <property type="match status" value="1"/>
</dbReference>
<evidence type="ECO:0000256" key="3">
    <source>
        <dbReference type="ARBA" id="ARBA00022832"/>
    </source>
</evidence>